<evidence type="ECO:0000313" key="1">
    <source>
        <dbReference type="EMBL" id="AWN43086.1"/>
    </source>
</evidence>
<dbReference type="AlphaFoldDB" id="A0A2U8WCQ1"/>
<dbReference type="Gene3D" id="3.40.50.720">
    <property type="entry name" value="NAD(P)-binding Rossmann-like Domain"/>
    <property type="match status" value="1"/>
</dbReference>
<evidence type="ECO:0000313" key="2">
    <source>
        <dbReference type="Proteomes" id="UP000245926"/>
    </source>
</evidence>
<dbReference type="Proteomes" id="UP000245926">
    <property type="component" value="Chromosome"/>
</dbReference>
<dbReference type="OrthoDB" id="5513072at2"/>
<sequence length="219" mass="22926">MKTFLSIGAGPGMGLETAERFAHEGFRVVLSARDAAKAQGLSDQLTAKGYTAEFRTVDAGDPASVAALVEGVERDLGGIDVLHYNAASMRQATLADQPRDTFNGDLAVNIGGAMAAAQAAARRMAERRSGSILLTGGGFALQPHPDYLSLSIGKAGIRALAQGLFESFRAQGIHVATVTVAGFVTPGSEDARAVGELFWTFHSQPTGAWEMEAVYTPRG</sequence>
<gene>
    <name evidence="1" type="ORF">DK389_24585</name>
</gene>
<dbReference type="RefSeq" id="WP_109893546.1">
    <property type="nucleotide sequence ID" value="NZ_CP029550.1"/>
</dbReference>
<accession>A0A2U8WCQ1</accession>
<keyword evidence="2" id="KW-1185">Reference proteome</keyword>
<protein>
    <submittedName>
        <fullName evidence="1">Short-chain dehydrogenase</fullName>
    </submittedName>
</protein>
<dbReference type="InterPro" id="IPR036291">
    <property type="entry name" value="NAD(P)-bd_dom_sf"/>
</dbReference>
<proteinExistence type="predicted"/>
<dbReference type="SUPFAM" id="SSF51735">
    <property type="entry name" value="NAD(P)-binding Rossmann-fold domains"/>
    <property type="match status" value="1"/>
</dbReference>
<dbReference type="KEGG" id="mets:DK389_24585"/>
<dbReference type="Pfam" id="PF00106">
    <property type="entry name" value="adh_short"/>
    <property type="match status" value="1"/>
</dbReference>
<reference evidence="2" key="1">
    <citation type="submission" date="2018-05" db="EMBL/GenBank/DDBJ databases">
        <title>Complete Genome Sequence of Methylobacterium sp. 17SD2-17.</title>
        <authorList>
            <person name="Srinivasan S."/>
        </authorList>
    </citation>
    <scope>NUCLEOTIDE SEQUENCE [LARGE SCALE GENOMIC DNA]</scope>
    <source>
        <strain evidence="2">17SD2-17</strain>
    </source>
</reference>
<organism evidence="1 2">
    <name type="scientific">Methylobacterium durans</name>
    <dbReference type="NCBI Taxonomy" id="2202825"/>
    <lineage>
        <taxon>Bacteria</taxon>
        <taxon>Pseudomonadati</taxon>
        <taxon>Pseudomonadota</taxon>
        <taxon>Alphaproteobacteria</taxon>
        <taxon>Hyphomicrobiales</taxon>
        <taxon>Methylobacteriaceae</taxon>
        <taxon>Methylobacterium</taxon>
    </lineage>
</organism>
<dbReference type="InterPro" id="IPR002347">
    <property type="entry name" value="SDR_fam"/>
</dbReference>
<dbReference type="PANTHER" id="PTHR43431">
    <property type="entry name" value="OXIDOREDUCTASE, SHORT CHAIN DEHYDROGENASE/REDUCTASE FAMILY (AFU_ORTHOLOGUE AFUA_5G14000)"/>
    <property type="match status" value="1"/>
</dbReference>
<name>A0A2U8WCQ1_9HYPH</name>
<dbReference type="EMBL" id="CP029550">
    <property type="protein sequence ID" value="AWN43086.1"/>
    <property type="molecule type" value="Genomic_DNA"/>
</dbReference>
<dbReference type="PANTHER" id="PTHR43431:SF1">
    <property type="entry name" value="OS08G0476300 PROTEIN"/>
    <property type="match status" value="1"/>
</dbReference>